<keyword evidence="2" id="KW-1185">Reference proteome</keyword>
<dbReference type="STRING" id="981222.Cabther_B0298"/>
<sequence>MQRLWLSGSVLRQELGEILGRPVDLVERQCVEHSNNWIHRRHILESAQTFYVARWATLLDIALATRRIAAFVKESDVTV</sequence>
<dbReference type="AlphaFoldDB" id="G2LKU5"/>
<protein>
    <submittedName>
        <fullName evidence="1">Uncharacterized protein</fullName>
    </submittedName>
</protein>
<evidence type="ECO:0000313" key="2">
    <source>
        <dbReference type="Proteomes" id="UP000006791"/>
    </source>
</evidence>
<accession>G2LKU5</accession>
<reference evidence="1 2" key="1">
    <citation type="journal article" date="2012" name="Environ. Microbiol.">
        <title>Complete genome of Candidatus Chloracidobacterium thermophilum, a chlorophyll-based photoheterotroph belonging to the phylum Acidobacteria.</title>
        <authorList>
            <person name="Garcia Costas A.M."/>
            <person name="Liu Z."/>
            <person name="Tomsho L.P."/>
            <person name="Schuster S.C."/>
            <person name="Ward D.M."/>
            <person name="Bryant D.A."/>
        </authorList>
    </citation>
    <scope>NUCLEOTIDE SEQUENCE [LARGE SCALE GENOMIC DNA]</scope>
    <source>
        <strain evidence="1 2">B</strain>
    </source>
</reference>
<gene>
    <name evidence="1" type="ordered locus">Cabther_B0298</name>
</gene>
<dbReference type="HOGENOM" id="CLU_2599682_0_0_0"/>
<name>G2LKU5_CHLTF</name>
<proteinExistence type="predicted"/>
<organism evidence="1 2">
    <name type="scientific">Chloracidobacterium thermophilum (strain B)</name>
    <dbReference type="NCBI Taxonomy" id="981222"/>
    <lineage>
        <taxon>Bacteria</taxon>
        <taxon>Pseudomonadati</taxon>
        <taxon>Acidobacteriota</taxon>
        <taxon>Terriglobia</taxon>
        <taxon>Terriglobales</taxon>
        <taxon>Acidobacteriaceae</taxon>
        <taxon>Chloracidobacterium</taxon>
    </lineage>
</organism>
<dbReference type="KEGG" id="ctm:Cabther_B0298"/>
<dbReference type="EMBL" id="CP002515">
    <property type="protein sequence ID" value="AEP13300.1"/>
    <property type="molecule type" value="Genomic_DNA"/>
</dbReference>
<evidence type="ECO:0000313" key="1">
    <source>
        <dbReference type="EMBL" id="AEP13300.1"/>
    </source>
</evidence>
<dbReference type="RefSeq" id="WP_014101038.1">
    <property type="nucleotide sequence ID" value="NC_016025.1"/>
</dbReference>
<dbReference type="Proteomes" id="UP000006791">
    <property type="component" value="Chromosome 2"/>
</dbReference>